<dbReference type="InterPro" id="IPR003653">
    <property type="entry name" value="Peptidase_C48_C"/>
</dbReference>
<feature type="region of interest" description="Disordered" evidence="5">
    <location>
        <begin position="564"/>
        <end position="588"/>
    </location>
</feature>
<evidence type="ECO:0000313" key="7">
    <source>
        <dbReference type="Proteomes" id="UP000092443"/>
    </source>
</evidence>
<dbReference type="RefSeq" id="XP_037892309.1">
    <property type="nucleotide sequence ID" value="XM_038036381.1"/>
</dbReference>
<evidence type="ECO:0000259" key="6">
    <source>
        <dbReference type="PROSITE" id="PS50600"/>
    </source>
</evidence>
<dbReference type="FunFam" id="3.40.395.10:FF:000001">
    <property type="entry name" value="Sentrin-specific protease 1"/>
    <property type="match status" value="1"/>
</dbReference>
<dbReference type="PANTHER" id="PTHR12606">
    <property type="entry name" value="SENTRIN/SUMO-SPECIFIC PROTEASE"/>
    <property type="match status" value="1"/>
</dbReference>
<dbReference type="InterPro" id="IPR038765">
    <property type="entry name" value="Papain-like_cys_pep_sf"/>
</dbReference>
<dbReference type="Proteomes" id="UP000092443">
    <property type="component" value="Unplaced"/>
</dbReference>
<dbReference type="KEGG" id="gfs:119639145"/>
<feature type="compositionally biased region" description="Polar residues" evidence="5">
    <location>
        <begin position="564"/>
        <end position="575"/>
    </location>
</feature>
<evidence type="ECO:0000256" key="4">
    <source>
        <dbReference type="ARBA" id="ARBA00022807"/>
    </source>
</evidence>
<evidence type="ECO:0000256" key="5">
    <source>
        <dbReference type="SAM" id="MobiDB-lite"/>
    </source>
</evidence>
<dbReference type="GO" id="GO:0016926">
    <property type="term" value="P:protein desumoylation"/>
    <property type="evidence" value="ECO:0007669"/>
    <property type="project" value="TreeGrafter"/>
</dbReference>
<evidence type="ECO:0000313" key="8">
    <source>
        <dbReference type="RefSeq" id="XP_037892309.1"/>
    </source>
</evidence>
<protein>
    <submittedName>
        <fullName evidence="8">Sentrin-specific protease 1 isoform X1</fullName>
    </submittedName>
</protein>
<evidence type="ECO:0000256" key="3">
    <source>
        <dbReference type="ARBA" id="ARBA00022801"/>
    </source>
</evidence>
<dbReference type="GeneID" id="119639145"/>
<organism evidence="7 8">
    <name type="scientific">Glossina fuscipes</name>
    <dbReference type="NCBI Taxonomy" id="7396"/>
    <lineage>
        <taxon>Eukaryota</taxon>
        <taxon>Metazoa</taxon>
        <taxon>Ecdysozoa</taxon>
        <taxon>Arthropoda</taxon>
        <taxon>Hexapoda</taxon>
        <taxon>Insecta</taxon>
        <taxon>Pterygota</taxon>
        <taxon>Neoptera</taxon>
        <taxon>Endopterygota</taxon>
        <taxon>Diptera</taxon>
        <taxon>Brachycera</taxon>
        <taxon>Muscomorpha</taxon>
        <taxon>Hippoboscoidea</taxon>
        <taxon>Glossinidae</taxon>
        <taxon>Glossina</taxon>
    </lineage>
</organism>
<dbReference type="SUPFAM" id="SSF54001">
    <property type="entry name" value="Cysteine proteinases"/>
    <property type="match status" value="1"/>
</dbReference>
<keyword evidence="3" id="KW-0378">Hydrolase</keyword>
<reference evidence="8" key="1">
    <citation type="submission" date="2025-08" db="UniProtKB">
        <authorList>
            <consortium name="RefSeq"/>
        </authorList>
    </citation>
    <scope>IDENTIFICATION</scope>
    <source>
        <tissue evidence="8">Whole body pupa</tissue>
    </source>
</reference>
<dbReference type="Gene3D" id="3.40.395.10">
    <property type="entry name" value="Adenoviral Proteinase, Chain A"/>
    <property type="match status" value="1"/>
</dbReference>
<dbReference type="PROSITE" id="PS50600">
    <property type="entry name" value="ULP_PROTEASE"/>
    <property type="match status" value="1"/>
</dbReference>
<gene>
    <name evidence="8" type="primary">LOC119639145</name>
</gene>
<keyword evidence="4" id="KW-0788">Thiol protease</keyword>
<dbReference type="GO" id="GO:0005634">
    <property type="term" value="C:nucleus"/>
    <property type="evidence" value="ECO:0007669"/>
    <property type="project" value="TreeGrafter"/>
</dbReference>
<comment type="similarity">
    <text evidence="1">Belongs to the peptidase C48 family.</text>
</comment>
<accession>A0A9C6DXH4</accession>
<name>A0A9C6DXH4_9MUSC</name>
<evidence type="ECO:0000256" key="2">
    <source>
        <dbReference type="ARBA" id="ARBA00022670"/>
    </source>
</evidence>
<evidence type="ECO:0000256" key="1">
    <source>
        <dbReference type="ARBA" id="ARBA00005234"/>
    </source>
</evidence>
<dbReference type="GO" id="GO:0060255">
    <property type="term" value="P:regulation of macromolecule metabolic process"/>
    <property type="evidence" value="ECO:0007669"/>
    <property type="project" value="UniProtKB-ARBA"/>
</dbReference>
<proteinExistence type="inferred from homology"/>
<dbReference type="GO" id="GO:0006508">
    <property type="term" value="P:proteolysis"/>
    <property type="evidence" value="ECO:0007669"/>
    <property type="project" value="UniProtKB-KW"/>
</dbReference>
<keyword evidence="7" id="KW-1185">Reference proteome</keyword>
<sequence length="998" mass="114289">MMYIENTALDDNLHHILNDRVPSSRSPNSTETEAESALITHVRENNETEGAIEPDAGEEVDCSHFFIELADNISTDSDVVVEKENSQEPQDETEEEEFEYILTRVPKRRTGASTQSEGQQNQEQHLLDCRLRNLSLVGTEDKVKKTDGSAPTAISTERFNIRLLNHCAHPEVRTLRTKKDFESPQYFLQSGQNGVLQVNHYNRFNEYEGDRDCSDIETFEEVSNYNPGQPNNCSRKPDASSMGFDILNKLRQLLNFNTSSTHQSSTQETKRKRSYMLDCRSENWSGETSGLHQIKYRKVENRFPKFISQIQEDDDFRFLPPSKYDKQLLLNRTVSAIRSKRNILEMSNGRSLTSIDKPPLRKSIFSAPEIDQKLIKNTTYADIEFSDDDEDPIAVKDLDEKPSCSTANRSAPKVYNIPINHRNEERLKFQAKLAHSAPYDWRTEKALVPKLLPANHMSYADVCRQQVRGNMLGRRANGSSICSSEASTSSSVRVLNGLNHIPTTPWPSNYRSILTQERENEEREKYKQLLEQVMPSMYDTGAPETKSNNHIDPRRKRSAMLVATANSSTRSSPSANRRPLGLPSMNFRRPQLSSTINLDDDDDDDELTLAGVSNNRNSVANKIKAKVSTVIIDDVSDIIDLGNDDRHTLSARTNIKQQDKPNYLDICKGYKEKPKNTDLPFVEPVNTLREQLNASPKFKDNWLENFKSKWSLRRKSRLSEVQQTNTMVEKFSAARRAAEAEIQERLRTFQIVDPELLVIDDFEEPVAESELIELTQEHNTRVNAAICGPTDQVLVSKFNLNITRRDIHTLCGHNWLNDEVINFYMNLLTDRGEKKSKSNGLPTVYAMNTFFIPRLMQAGYGGVKRWTRKVDIFTKDILPVPVHVGGVHWCMAIIHLKNRTIKYYDSMGTPNPNVLKALEQYLKDESMDKRKQPFDTSQFLIESVPDVPRQMNGSDCGVFSCMFAEYVTRNKEITFSQQNMEYFRQKMILEIVQGELLQ</sequence>
<feature type="domain" description="Ubiquitin-like protease family profile" evidence="6">
    <location>
        <begin position="800"/>
        <end position="967"/>
    </location>
</feature>
<dbReference type="GO" id="GO:0016929">
    <property type="term" value="F:deSUMOylase activity"/>
    <property type="evidence" value="ECO:0007669"/>
    <property type="project" value="TreeGrafter"/>
</dbReference>
<dbReference type="Pfam" id="PF02902">
    <property type="entry name" value="Peptidase_C48"/>
    <property type="match status" value="1"/>
</dbReference>
<dbReference type="AlphaFoldDB" id="A0A9C6DXH4"/>
<dbReference type="PANTHER" id="PTHR12606:SF141">
    <property type="entry name" value="GH15225P-RELATED"/>
    <property type="match status" value="1"/>
</dbReference>
<keyword evidence="2 8" id="KW-0645">Protease</keyword>
<dbReference type="GO" id="GO:0080090">
    <property type="term" value="P:regulation of primary metabolic process"/>
    <property type="evidence" value="ECO:0007669"/>
    <property type="project" value="UniProtKB-ARBA"/>
</dbReference>